<dbReference type="Proteomes" id="UP000823775">
    <property type="component" value="Unassembled WGS sequence"/>
</dbReference>
<gene>
    <name evidence="7" type="ORF">HAX54_014154</name>
</gene>
<keyword evidence="3" id="KW-0063">Aspartyl esterase</keyword>
<dbReference type="PANTHER" id="PTHR31707">
    <property type="entry name" value="PECTINESTERASE"/>
    <property type="match status" value="1"/>
</dbReference>
<dbReference type="Pfam" id="PF01095">
    <property type="entry name" value="Pectinesterase"/>
    <property type="match status" value="1"/>
</dbReference>
<sequence>MDSTIITGNRSFIDGNKTYDSATVRVFGIGFTAQDITFRNDAGPIKHQAVALMVKADFASFYRCRFDGTVIMESYIGNLINPKGWIEWTTDKSDIRHPYYLEYKNRGPGAITEGRVTWAFVTTNPNIASNFTARHFINGDKWIPATIPHYLDFS</sequence>
<dbReference type="InterPro" id="IPR011050">
    <property type="entry name" value="Pectin_lyase_fold/virulence"/>
</dbReference>
<keyword evidence="8" id="KW-1185">Reference proteome</keyword>
<organism evidence="7 8">
    <name type="scientific">Datura stramonium</name>
    <name type="common">Jimsonweed</name>
    <name type="synonym">Common thornapple</name>
    <dbReference type="NCBI Taxonomy" id="4076"/>
    <lineage>
        <taxon>Eukaryota</taxon>
        <taxon>Viridiplantae</taxon>
        <taxon>Streptophyta</taxon>
        <taxon>Embryophyta</taxon>
        <taxon>Tracheophyta</taxon>
        <taxon>Spermatophyta</taxon>
        <taxon>Magnoliopsida</taxon>
        <taxon>eudicotyledons</taxon>
        <taxon>Gunneridae</taxon>
        <taxon>Pentapetalae</taxon>
        <taxon>asterids</taxon>
        <taxon>lamiids</taxon>
        <taxon>Solanales</taxon>
        <taxon>Solanaceae</taxon>
        <taxon>Solanoideae</taxon>
        <taxon>Datureae</taxon>
        <taxon>Datura</taxon>
    </lineage>
</organism>
<evidence type="ECO:0000256" key="4">
    <source>
        <dbReference type="ARBA" id="ARBA00023316"/>
    </source>
</evidence>
<feature type="domain" description="Pectinesterase catalytic" evidence="6">
    <location>
        <begin position="2"/>
        <end position="68"/>
    </location>
</feature>
<dbReference type="EMBL" id="JACEIK010001874">
    <property type="protein sequence ID" value="MCD7472791.1"/>
    <property type="molecule type" value="Genomic_DNA"/>
</dbReference>
<evidence type="ECO:0000259" key="6">
    <source>
        <dbReference type="Pfam" id="PF01095"/>
    </source>
</evidence>
<evidence type="ECO:0000313" key="7">
    <source>
        <dbReference type="EMBL" id="MCD7472791.1"/>
    </source>
</evidence>
<dbReference type="Gene3D" id="2.160.20.10">
    <property type="entry name" value="Single-stranded right-handed beta-helix, Pectin lyase-like"/>
    <property type="match status" value="2"/>
</dbReference>
<proteinExistence type="predicted"/>
<keyword evidence="4" id="KW-0961">Cell wall biogenesis/degradation</keyword>
<dbReference type="InterPro" id="IPR012334">
    <property type="entry name" value="Pectin_lyas_fold"/>
</dbReference>
<evidence type="ECO:0000256" key="2">
    <source>
        <dbReference type="ARBA" id="ARBA00022801"/>
    </source>
</evidence>
<name>A0ABS8TPF7_DATST</name>
<comment type="catalytic activity">
    <reaction evidence="5">
        <text>[(1-&gt;4)-alpha-D-galacturonosyl methyl ester](n) + n H2O = [(1-&gt;4)-alpha-D-galacturonosyl](n) + n methanol + n H(+)</text>
        <dbReference type="Rhea" id="RHEA:22380"/>
        <dbReference type="Rhea" id="RHEA-COMP:14570"/>
        <dbReference type="Rhea" id="RHEA-COMP:14573"/>
        <dbReference type="ChEBI" id="CHEBI:15377"/>
        <dbReference type="ChEBI" id="CHEBI:15378"/>
        <dbReference type="ChEBI" id="CHEBI:17790"/>
        <dbReference type="ChEBI" id="CHEBI:140522"/>
        <dbReference type="ChEBI" id="CHEBI:140523"/>
        <dbReference type="EC" id="3.1.1.11"/>
    </reaction>
</comment>
<reference evidence="7 8" key="1">
    <citation type="journal article" date="2021" name="BMC Genomics">
        <title>Datura genome reveals duplications of psychoactive alkaloid biosynthetic genes and high mutation rate following tissue culture.</title>
        <authorList>
            <person name="Rajewski A."/>
            <person name="Carter-House D."/>
            <person name="Stajich J."/>
            <person name="Litt A."/>
        </authorList>
    </citation>
    <scope>NUCLEOTIDE SEQUENCE [LARGE SCALE GENOMIC DNA]</scope>
    <source>
        <strain evidence="7">AR-01</strain>
    </source>
</reference>
<evidence type="ECO:0000256" key="3">
    <source>
        <dbReference type="ARBA" id="ARBA00023085"/>
    </source>
</evidence>
<accession>A0ABS8TPF7</accession>
<comment type="caution">
    <text evidence="7">The sequence shown here is derived from an EMBL/GenBank/DDBJ whole genome shotgun (WGS) entry which is preliminary data.</text>
</comment>
<evidence type="ECO:0000256" key="1">
    <source>
        <dbReference type="ARBA" id="ARBA00005184"/>
    </source>
</evidence>
<evidence type="ECO:0000256" key="5">
    <source>
        <dbReference type="ARBA" id="ARBA00047928"/>
    </source>
</evidence>
<keyword evidence="2" id="KW-0378">Hydrolase</keyword>
<comment type="pathway">
    <text evidence="1">Glycan metabolism; pectin degradation; 2-dehydro-3-deoxy-D-gluconate from pectin: step 1/5.</text>
</comment>
<dbReference type="InterPro" id="IPR000070">
    <property type="entry name" value="Pectinesterase_cat"/>
</dbReference>
<evidence type="ECO:0000313" key="8">
    <source>
        <dbReference type="Proteomes" id="UP000823775"/>
    </source>
</evidence>
<protein>
    <recommendedName>
        <fullName evidence="6">Pectinesterase catalytic domain-containing protein</fullName>
    </recommendedName>
</protein>
<dbReference type="SUPFAM" id="SSF51126">
    <property type="entry name" value="Pectin lyase-like"/>
    <property type="match status" value="1"/>
</dbReference>